<evidence type="ECO:0000256" key="1">
    <source>
        <dbReference type="ARBA" id="ARBA00004651"/>
    </source>
</evidence>
<dbReference type="GO" id="GO:0005886">
    <property type="term" value="C:plasma membrane"/>
    <property type="evidence" value="ECO:0007669"/>
    <property type="project" value="UniProtKB-SubCell"/>
</dbReference>
<evidence type="ECO:0000256" key="6">
    <source>
        <dbReference type="ARBA" id="ARBA00023136"/>
    </source>
</evidence>
<accession>A0A5D4XJ09</accession>
<gene>
    <name evidence="8" type="ORF">FZO89_17085</name>
</gene>
<dbReference type="InterPro" id="IPR051907">
    <property type="entry name" value="DoxX-like_oxidoreductase"/>
</dbReference>
<sequence length="149" mass="15460">MPTYPAPPDFPPADIGLLLLRLAAGGFLLPHGLGKLFGWFSGPGLSGFAQELRGFGLPAPPPVPLMLAAAQTLAGLCVVLGLFTAAAAVLGAGFLAFTAALNRGRGWFWMHGGMEYPLLWTATLLALALLGGGHWSFDALLFHHTGATP</sequence>
<evidence type="ECO:0000256" key="4">
    <source>
        <dbReference type="ARBA" id="ARBA00022692"/>
    </source>
</evidence>
<evidence type="ECO:0000313" key="9">
    <source>
        <dbReference type="Proteomes" id="UP000324973"/>
    </source>
</evidence>
<comment type="subcellular location">
    <subcellularLocation>
        <location evidence="1">Cell membrane</location>
        <topology evidence="1">Multi-pass membrane protein</topology>
    </subcellularLocation>
</comment>
<keyword evidence="5 7" id="KW-1133">Transmembrane helix</keyword>
<dbReference type="InterPro" id="IPR032808">
    <property type="entry name" value="DoxX"/>
</dbReference>
<proteinExistence type="inferred from homology"/>
<keyword evidence="6 7" id="KW-0472">Membrane</keyword>
<feature type="transmembrane region" description="Helical" evidence="7">
    <location>
        <begin position="118"/>
        <end position="137"/>
    </location>
</feature>
<protein>
    <submittedName>
        <fullName evidence="8">DoxX family protein</fullName>
    </submittedName>
</protein>
<evidence type="ECO:0000313" key="8">
    <source>
        <dbReference type="EMBL" id="TYT23925.1"/>
    </source>
</evidence>
<reference evidence="8 9" key="1">
    <citation type="submission" date="2019-08" db="EMBL/GenBank/DDBJ databases">
        <title>Luteimonas viscosus sp. nov., isolated from soil of a sunflower field.</title>
        <authorList>
            <person name="Jianli Z."/>
            <person name="Ying Z."/>
        </authorList>
    </citation>
    <scope>NUCLEOTIDE SEQUENCE [LARGE SCALE GENOMIC DNA]</scope>
    <source>
        <strain evidence="8 9">XBU10</strain>
    </source>
</reference>
<evidence type="ECO:0000256" key="5">
    <source>
        <dbReference type="ARBA" id="ARBA00022989"/>
    </source>
</evidence>
<name>A0A5D4XJ09_9GAMM</name>
<keyword evidence="3" id="KW-1003">Cell membrane</keyword>
<evidence type="ECO:0000256" key="3">
    <source>
        <dbReference type="ARBA" id="ARBA00022475"/>
    </source>
</evidence>
<organism evidence="8 9">
    <name type="scientific">Luteimonas viscosa</name>
    <dbReference type="NCBI Taxonomy" id="1132694"/>
    <lineage>
        <taxon>Bacteria</taxon>
        <taxon>Pseudomonadati</taxon>
        <taxon>Pseudomonadota</taxon>
        <taxon>Gammaproteobacteria</taxon>
        <taxon>Lysobacterales</taxon>
        <taxon>Lysobacteraceae</taxon>
        <taxon>Luteimonas</taxon>
    </lineage>
</organism>
<dbReference type="EMBL" id="VTFT01000002">
    <property type="protein sequence ID" value="TYT23925.1"/>
    <property type="molecule type" value="Genomic_DNA"/>
</dbReference>
<feature type="transmembrane region" description="Helical" evidence="7">
    <location>
        <begin position="73"/>
        <end position="97"/>
    </location>
</feature>
<dbReference type="PANTHER" id="PTHR33452">
    <property type="entry name" value="OXIDOREDUCTASE CATD-RELATED"/>
    <property type="match status" value="1"/>
</dbReference>
<dbReference type="AlphaFoldDB" id="A0A5D4XJ09"/>
<evidence type="ECO:0000256" key="7">
    <source>
        <dbReference type="SAM" id="Phobius"/>
    </source>
</evidence>
<dbReference type="Proteomes" id="UP000324973">
    <property type="component" value="Unassembled WGS sequence"/>
</dbReference>
<keyword evidence="4 7" id="KW-0812">Transmembrane</keyword>
<comment type="similarity">
    <text evidence="2">Belongs to the DoxX family.</text>
</comment>
<keyword evidence="9" id="KW-1185">Reference proteome</keyword>
<dbReference type="PANTHER" id="PTHR33452:SF1">
    <property type="entry name" value="INNER MEMBRANE PROTEIN YPHA-RELATED"/>
    <property type="match status" value="1"/>
</dbReference>
<dbReference type="Pfam" id="PF07681">
    <property type="entry name" value="DoxX"/>
    <property type="match status" value="1"/>
</dbReference>
<comment type="caution">
    <text evidence="8">The sequence shown here is derived from an EMBL/GenBank/DDBJ whole genome shotgun (WGS) entry which is preliminary data.</text>
</comment>
<dbReference type="RefSeq" id="WP_149104624.1">
    <property type="nucleotide sequence ID" value="NZ_VTFT01000002.1"/>
</dbReference>
<evidence type="ECO:0000256" key="2">
    <source>
        <dbReference type="ARBA" id="ARBA00006679"/>
    </source>
</evidence>